<proteinExistence type="predicted"/>
<name>A0A816BNQ0_9BILA</name>
<dbReference type="Proteomes" id="UP000663829">
    <property type="component" value="Unassembled WGS sequence"/>
</dbReference>
<protein>
    <submittedName>
        <fullName evidence="1">Uncharacterized protein</fullName>
    </submittedName>
</protein>
<dbReference type="OrthoDB" id="10066957at2759"/>
<dbReference type="Gene3D" id="3.30.70.1820">
    <property type="entry name" value="L1 transposable element, RRM domain"/>
    <property type="match status" value="1"/>
</dbReference>
<dbReference type="AlphaFoldDB" id="A0A816BNQ0"/>
<evidence type="ECO:0000313" key="1">
    <source>
        <dbReference type="EMBL" id="CAF1613123.1"/>
    </source>
</evidence>
<organism evidence="1 3">
    <name type="scientific">Didymodactylos carnosus</name>
    <dbReference type="NCBI Taxonomy" id="1234261"/>
    <lineage>
        <taxon>Eukaryota</taxon>
        <taxon>Metazoa</taxon>
        <taxon>Spiralia</taxon>
        <taxon>Gnathifera</taxon>
        <taxon>Rotifera</taxon>
        <taxon>Eurotatoria</taxon>
        <taxon>Bdelloidea</taxon>
        <taxon>Philodinida</taxon>
        <taxon>Philodinidae</taxon>
        <taxon>Didymodactylos</taxon>
    </lineage>
</organism>
<comment type="caution">
    <text evidence="1">The sequence shown here is derived from an EMBL/GenBank/DDBJ whole genome shotgun (WGS) entry which is preliminary data.</text>
</comment>
<sequence length="262" mass="30417">MLNNLESDEGILKSSKYHLKDIITAVINSSTFIDTLTQQMQTIFDGLNIRINEQDEHMKRLTKKIDELDNVVIKQSEMIAVMKACSEKIQKEETGFKDKLNHVEQYDRRLNLRIFGIPEKSQDSTDVIVLDLARKLDIPIGVADLSRSHRVGPLISFRQEQKNKSQSEKIKHRALLVRFTSYRAREDFYSNRTLLNQVDCSNVIIREDLTKDNLNLLKYAQSQLKNVYLYTKDGMPFYYSYQTNKPVFLRSLSDVDKASQTA</sequence>
<gene>
    <name evidence="1" type="ORF">GPM918_LOCUS43231</name>
    <name evidence="2" type="ORF">SRO942_LOCUS44665</name>
</gene>
<evidence type="ECO:0000313" key="3">
    <source>
        <dbReference type="Proteomes" id="UP000663829"/>
    </source>
</evidence>
<dbReference type="Proteomes" id="UP000681722">
    <property type="component" value="Unassembled WGS sequence"/>
</dbReference>
<keyword evidence="3" id="KW-1185">Reference proteome</keyword>
<dbReference type="EMBL" id="CAJOBC010105454">
    <property type="protein sequence ID" value="CAF4497648.1"/>
    <property type="molecule type" value="Genomic_DNA"/>
</dbReference>
<evidence type="ECO:0000313" key="2">
    <source>
        <dbReference type="EMBL" id="CAF4497648.1"/>
    </source>
</evidence>
<accession>A0A816BNQ0</accession>
<reference evidence="1" key="1">
    <citation type="submission" date="2021-02" db="EMBL/GenBank/DDBJ databases">
        <authorList>
            <person name="Nowell W R."/>
        </authorList>
    </citation>
    <scope>NUCLEOTIDE SEQUENCE</scope>
</reference>
<dbReference type="EMBL" id="CAJNOQ010038615">
    <property type="protein sequence ID" value="CAF1613123.1"/>
    <property type="molecule type" value="Genomic_DNA"/>
</dbReference>